<organism evidence="2 3">
    <name type="scientific">Sarcophilus harrisii</name>
    <name type="common">Tasmanian devil</name>
    <name type="synonym">Sarcophilus laniarius</name>
    <dbReference type="NCBI Taxonomy" id="9305"/>
    <lineage>
        <taxon>Eukaryota</taxon>
        <taxon>Metazoa</taxon>
        <taxon>Chordata</taxon>
        <taxon>Craniata</taxon>
        <taxon>Vertebrata</taxon>
        <taxon>Euteleostomi</taxon>
        <taxon>Mammalia</taxon>
        <taxon>Metatheria</taxon>
        <taxon>Dasyuromorphia</taxon>
        <taxon>Dasyuridae</taxon>
        <taxon>Sarcophilus</taxon>
    </lineage>
</organism>
<evidence type="ECO:0000313" key="3">
    <source>
        <dbReference type="Proteomes" id="UP000007648"/>
    </source>
</evidence>
<reference evidence="2" key="3">
    <citation type="submission" date="2025-09" db="UniProtKB">
        <authorList>
            <consortium name="Ensembl"/>
        </authorList>
    </citation>
    <scope>IDENTIFICATION</scope>
</reference>
<dbReference type="InterPro" id="IPR038778">
    <property type="entry name" value="Mtln"/>
</dbReference>
<dbReference type="GeneTree" id="ENSGT00970000198394"/>
<dbReference type="Pfam" id="PF22002">
    <property type="entry name" value="MTLN"/>
    <property type="match status" value="1"/>
</dbReference>
<dbReference type="AlphaFoldDB" id="A0A7N4NPI7"/>
<dbReference type="PROSITE" id="PS51257">
    <property type="entry name" value="PROKAR_LIPOPROTEIN"/>
    <property type="match status" value="1"/>
</dbReference>
<accession>A0A7N4NPI7</accession>
<name>A0A7N4NPI7_SARHA</name>
<dbReference type="FunCoup" id="A0A7N4NPI7">
    <property type="interactions" value="135"/>
</dbReference>
<dbReference type="Ensembl" id="ENSSHAT00000051984.1">
    <property type="protein sequence ID" value="ENSSHAP00000026270.1"/>
    <property type="gene ID" value="ENSSHAG00000024072.1"/>
</dbReference>
<dbReference type="PANTHER" id="PTHR37154">
    <property type="entry name" value="MITOREGULIN"/>
    <property type="match status" value="1"/>
</dbReference>
<proteinExistence type="predicted"/>
<reference evidence="2" key="2">
    <citation type="submission" date="2025-08" db="UniProtKB">
        <authorList>
            <consortium name="Ensembl"/>
        </authorList>
    </citation>
    <scope>IDENTIFICATION</scope>
</reference>
<dbReference type="PANTHER" id="PTHR37154:SF1">
    <property type="entry name" value="MITOREGULIN"/>
    <property type="match status" value="1"/>
</dbReference>
<keyword evidence="1" id="KW-1133">Transmembrane helix</keyword>
<dbReference type="InParanoid" id="A0A7N4NPI7"/>
<reference evidence="2 3" key="1">
    <citation type="journal article" date="2011" name="Proc. Natl. Acad. Sci. U.S.A.">
        <title>Genetic diversity and population structure of the endangered marsupial Sarcophilus harrisii (Tasmanian devil).</title>
        <authorList>
            <person name="Miller W."/>
            <person name="Hayes V.M."/>
            <person name="Ratan A."/>
            <person name="Petersen D.C."/>
            <person name="Wittekindt N.E."/>
            <person name="Miller J."/>
            <person name="Walenz B."/>
            <person name="Knight J."/>
            <person name="Qi J."/>
            <person name="Zhao F."/>
            <person name="Wang Q."/>
            <person name="Bedoya-Reina O.C."/>
            <person name="Katiyar N."/>
            <person name="Tomsho L.P."/>
            <person name="Kasson L.M."/>
            <person name="Hardie R.A."/>
            <person name="Woodbridge P."/>
            <person name="Tindall E.A."/>
            <person name="Bertelsen M.F."/>
            <person name="Dixon D."/>
            <person name="Pyecroft S."/>
            <person name="Helgen K.M."/>
            <person name="Lesk A.M."/>
            <person name="Pringle T.H."/>
            <person name="Patterson N."/>
            <person name="Zhang Y."/>
            <person name="Kreiss A."/>
            <person name="Woods G.M."/>
            <person name="Jones M.E."/>
            <person name="Schuster S.C."/>
        </authorList>
    </citation>
    <scope>NUCLEOTIDE SEQUENCE [LARGE SCALE GENOMIC DNA]</scope>
</reference>
<dbReference type="GO" id="GO:0010918">
    <property type="term" value="P:positive regulation of mitochondrial membrane potential"/>
    <property type="evidence" value="ECO:0007669"/>
    <property type="project" value="TreeGrafter"/>
</dbReference>
<dbReference type="Proteomes" id="UP000007648">
    <property type="component" value="Unassembled WGS sequence"/>
</dbReference>
<keyword evidence="1" id="KW-0472">Membrane</keyword>
<evidence type="ECO:0000256" key="1">
    <source>
        <dbReference type="SAM" id="Phobius"/>
    </source>
</evidence>
<dbReference type="GO" id="GO:0051284">
    <property type="term" value="P:positive regulation of sequestering of calcium ion"/>
    <property type="evidence" value="ECO:0007669"/>
    <property type="project" value="TreeGrafter"/>
</dbReference>
<feature type="transmembrane region" description="Helical" evidence="1">
    <location>
        <begin position="12"/>
        <end position="31"/>
    </location>
</feature>
<evidence type="ECO:0000313" key="2">
    <source>
        <dbReference type="Ensembl" id="ENSSHAP00000026270.1"/>
    </source>
</evidence>
<sequence>MTEIGDRKLRVAVVVSFASGCFFGWQACLMWRRFLVWRKRRLEKKLQETQRKLDMN</sequence>
<evidence type="ECO:0008006" key="4">
    <source>
        <dbReference type="Google" id="ProtNLM"/>
    </source>
</evidence>
<keyword evidence="3" id="KW-1185">Reference proteome</keyword>
<protein>
    <recommendedName>
        <fullName evidence="4">Mitoregulin</fullName>
    </recommendedName>
</protein>
<keyword evidence="1" id="KW-0812">Transmembrane</keyword>
<dbReference type="GO" id="GO:0005743">
    <property type="term" value="C:mitochondrial inner membrane"/>
    <property type="evidence" value="ECO:0007669"/>
    <property type="project" value="TreeGrafter"/>
</dbReference>